<proteinExistence type="predicted"/>
<reference evidence="2" key="1">
    <citation type="journal article" date="2020" name="Fungal Divers.">
        <title>Resolving the Mortierellaceae phylogeny through synthesis of multi-gene phylogenetics and phylogenomics.</title>
        <authorList>
            <person name="Vandepol N."/>
            <person name="Liber J."/>
            <person name="Desiro A."/>
            <person name="Na H."/>
            <person name="Kennedy M."/>
            <person name="Barry K."/>
            <person name="Grigoriev I.V."/>
            <person name="Miller A.N."/>
            <person name="O'Donnell K."/>
            <person name="Stajich J.E."/>
            <person name="Bonito G."/>
        </authorList>
    </citation>
    <scope>NUCLEOTIDE SEQUENCE</scope>
    <source>
        <strain evidence="2">KOD948</strain>
    </source>
</reference>
<organism evidence="2 3">
    <name type="scientific">Mortierella polycephala</name>
    <dbReference type="NCBI Taxonomy" id="41804"/>
    <lineage>
        <taxon>Eukaryota</taxon>
        <taxon>Fungi</taxon>
        <taxon>Fungi incertae sedis</taxon>
        <taxon>Mucoromycota</taxon>
        <taxon>Mortierellomycotina</taxon>
        <taxon>Mortierellomycetes</taxon>
        <taxon>Mortierellales</taxon>
        <taxon>Mortierellaceae</taxon>
        <taxon>Mortierella</taxon>
    </lineage>
</organism>
<feature type="compositionally biased region" description="Polar residues" evidence="1">
    <location>
        <begin position="146"/>
        <end position="161"/>
    </location>
</feature>
<sequence>MHVTCAQNDALMTKGKGCQLFCDLHRDIGVLNRIMNRPPRQDRSSSSTPAPSAGRSTKRNQSYRESEDDDDNHSDGDEELLNPTTSDSEDDYRRRRSSATSSLNSRRHSKNKRSLDSDEQFVKDESSDSEEIDVDDSEAVLGSSAGGRSTSMNQRKQTKSATIGPKESAAESQRRRLLKTLDMNKKRRSSGGLNNVTNLSNIPIRTLGGIGLAASTLSSGSGGESKQKLPGISRHGLNNNPSGFDSLSKTKPGGSSVSPSLGSSERFSNVGGNPNSGRGSVDGSVKNKKGLTFELDPAMDVGVPKGVTVFAGSVTPSPVISNFSNSASPVQTRLGERQQASPKMGYGPFTDETREQPTIQSLLGKVASLENTIQVLTHQKQQLQQQLATANTTAPSSGSSSSAHTPSSSISAPSTATSSALLQANPHTIGPPGQDLQYRFDALEHAFAEEKMNSASLRENLRDIFGVLQLTVKSVGTDEPQGDANNDEIAWNTENLDTYVQTLRDAVVGPETPPSLDSKQVGQIVDRVIGELVKPSVSAT</sequence>
<dbReference type="AlphaFoldDB" id="A0A9P6U4G3"/>
<name>A0A9P6U4G3_9FUNG</name>
<gene>
    <name evidence="2" type="ORF">BG011_003109</name>
</gene>
<dbReference type="EMBL" id="JAAAJA010000209">
    <property type="protein sequence ID" value="KAG0258737.1"/>
    <property type="molecule type" value="Genomic_DNA"/>
</dbReference>
<feature type="region of interest" description="Disordered" evidence="1">
    <location>
        <begin position="325"/>
        <end position="352"/>
    </location>
</feature>
<feature type="compositionally biased region" description="Acidic residues" evidence="1">
    <location>
        <begin position="66"/>
        <end position="80"/>
    </location>
</feature>
<dbReference type="Proteomes" id="UP000726737">
    <property type="component" value="Unassembled WGS sequence"/>
</dbReference>
<dbReference type="OrthoDB" id="20839at2759"/>
<feature type="compositionally biased region" description="Acidic residues" evidence="1">
    <location>
        <begin position="127"/>
        <end position="138"/>
    </location>
</feature>
<feature type="region of interest" description="Disordered" evidence="1">
    <location>
        <begin position="217"/>
        <end position="285"/>
    </location>
</feature>
<evidence type="ECO:0000256" key="1">
    <source>
        <dbReference type="SAM" id="MobiDB-lite"/>
    </source>
</evidence>
<feature type="compositionally biased region" description="Low complexity" evidence="1">
    <location>
        <begin position="252"/>
        <end position="264"/>
    </location>
</feature>
<comment type="caution">
    <text evidence="2">The sequence shown here is derived from an EMBL/GenBank/DDBJ whole genome shotgun (WGS) entry which is preliminary data.</text>
</comment>
<feature type="region of interest" description="Disordered" evidence="1">
    <location>
        <begin position="180"/>
        <end position="199"/>
    </location>
</feature>
<evidence type="ECO:0000313" key="2">
    <source>
        <dbReference type="EMBL" id="KAG0258737.1"/>
    </source>
</evidence>
<feature type="compositionally biased region" description="Polar residues" evidence="1">
    <location>
        <begin position="236"/>
        <end position="249"/>
    </location>
</feature>
<feature type="compositionally biased region" description="Polar residues" evidence="1">
    <location>
        <begin position="265"/>
        <end position="278"/>
    </location>
</feature>
<protein>
    <submittedName>
        <fullName evidence="2">Uncharacterized protein</fullName>
    </submittedName>
</protein>
<keyword evidence="3" id="KW-1185">Reference proteome</keyword>
<feature type="region of interest" description="Disordered" evidence="1">
    <location>
        <begin position="35"/>
        <end position="174"/>
    </location>
</feature>
<evidence type="ECO:0000313" key="3">
    <source>
        <dbReference type="Proteomes" id="UP000726737"/>
    </source>
</evidence>
<feature type="compositionally biased region" description="Basic and acidic residues" evidence="1">
    <location>
        <begin position="113"/>
        <end position="126"/>
    </location>
</feature>
<accession>A0A9P6U4G3</accession>
<feature type="region of interest" description="Disordered" evidence="1">
    <location>
        <begin position="386"/>
        <end position="418"/>
    </location>
</feature>